<dbReference type="HOGENOM" id="CLU_2344443_0_0_6"/>
<dbReference type="Proteomes" id="UP000000653">
    <property type="component" value="Chromosome"/>
</dbReference>
<accession>A0A0H2ZG28</accession>
<organism evidence="1 2">
    <name type="scientific">Pseudomonas aeruginosa (strain UCBPP-PA14)</name>
    <dbReference type="NCBI Taxonomy" id="208963"/>
    <lineage>
        <taxon>Bacteria</taxon>
        <taxon>Pseudomonadati</taxon>
        <taxon>Pseudomonadota</taxon>
        <taxon>Gammaproteobacteria</taxon>
        <taxon>Pseudomonadales</taxon>
        <taxon>Pseudomonadaceae</taxon>
        <taxon>Pseudomonas</taxon>
    </lineage>
</organism>
<proteinExistence type="predicted"/>
<protein>
    <submittedName>
        <fullName evidence="1">Uncharacterized protein</fullName>
    </submittedName>
</protein>
<dbReference type="EMBL" id="CP000438">
    <property type="protein sequence ID" value="ABJ13409.1"/>
    <property type="molecule type" value="Genomic_DNA"/>
</dbReference>
<sequence>MREQIGVIALEGQGCTIHARHSTRLCRAVKAGKRLDTNRGTSSQQKRSLGKFTRQLSAQIYDAGFSTLKNNARPDVYFNNSTGRNLSARQLNFFRKQ</sequence>
<reference evidence="1 2" key="1">
    <citation type="journal article" date="2006" name="Genome Biol.">
        <title>Genomic analysis reveals that Pseudomonas aeruginosa virulence is combinatorial.</title>
        <authorList>
            <person name="Lee D.G."/>
            <person name="Urbach J.M."/>
            <person name="Wu G."/>
            <person name="Liberati N.T."/>
            <person name="Feinbaum R.L."/>
            <person name="Miyata S."/>
            <person name="Diggins L.T."/>
            <person name="He J."/>
            <person name="Saucier M."/>
            <person name="Deziel E."/>
            <person name="Friedman L."/>
            <person name="Li L."/>
            <person name="Grills G."/>
            <person name="Montgomery K."/>
            <person name="Kucherlapati R."/>
            <person name="Rahme L.G."/>
            <person name="Ausubel F.M."/>
        </authorList>
    </citation>
    <scope>NUCLEOTIDE SEQUENCE [LARGE SCALE GENOMIC DNA]</scope>
    <source>
        <strain evidence="1 2">UCBPP-PA14</strain>
    </source>
</reference>
<dbReference type="AlphaFoldDB" id="A0A0H2ZG28"/>
<evidence type="ECO:0000313" key="1">
    <source>
        <dbReference type="EMBL" id="ABJ13409.1"/>
    </source>
</evidence>
<dbReference type="BioCyc" id="PAER208963:G1G74-865-MONOMER"/>
<name>A0A0H2ZG28_PSEAB</name>
<evidence type="ECO:0000313" key="2">
    <source>
        <dbReference type="Proteomes" id="UP000000653"/>
    </source>
</evidence>
<dbReference type="KEGG" id="pau:PA14_10410"/>
<gene>
    <name evidence="1" type="ordered locus">PA14_10410</name>
</gene>